<organism evidence="7 8">
    <name type="scientific">Candidatus Falkowbacteria bacterium RIFOXYA2_FULL_38_12</name>
    <dbReference type="NCBI Taxonomy" id="1797993"/>
    <lineage>
        <taxon>Bacteria</taxon>
        <taxon>Candidatus Falkowiibacteriota</taxon>
    </lineage>
</organism>
<keyword evidence="2" id="KW-0964">Secreted</keyword>
<dbReference type="Pfam" id="PF18884">
    <property type="entry name" value="TSP3_bac"/>
    <property type="match status" value="1"/>
</dbReference>
<keyword evidence="3" id="KW-0732">Signal</keyword>
<gene>
    <name evidence="7" type="ORF">A2257_03405</name>
</gene>
<evidence type="ECO:0000256" key="1">
    <source>
        <dbReference type="ARBA" id="ARBA00004613"/>
    </source>
</evidence>
<comment type="subcellular location">
    <subcellularLocation>
        <location evidence="1">Secreted</location>
    </subcellularLocation>
</comment>
<evidence type="ECO:0000256" key="6">
    <source>
        <dbReference type="SAM" id="Phobius"/>
    </source>
</evidence>
<keyword evidence="6" id="KW-0472">Membrane</keyword>
<feature type="transmembrane region" description="Helical" evidence="6">
    <location>
        <begin position="7"/>
        <end position="27"/>
    </location>
</feature>
<dbReference type="AlphaFoldDB" id="A0A1F5S256"/>
<evidence type="ECO:0000256" key="2">
    <source>
        <dbReference type="ARBA" id="ARBA00022525"/>
    </source>
</evidence>
<evidence type="ECO:0000256" key="5">
    <source>
        <dbReference type="SAM" id="MobiDB-lite"/>
    </source>
</evidence>
<feature type="region of interest" description="Disordered" evidence="5">
    <location>
        <begin position="213"/>
        <end position="269"/>
    </location>
</feature>
<keyword evidence="4" id="KW-0106">Calcium</keyword>
<sequence length="269" mass="29679">MQKNTKIIIAFLVGALILFGVAFGFWYSKQKNNTENLPENQEKIVEEVPENKTFELARIEKEKSKCAENGEEGCGDNVLIMEAINDLKVEACNEVVDEKARNNCITEIAIRQNDEKSCDLHKDEAEKNTCLSLILGNKARESDDMAVCLAVPGESYRDSCFFSIVNKKNDAKYCDELGELRDKCLNIILTNKAFEEGDTSFCDNITDADSRESCSAELGGTDSDNDGLSNSDEEKYGTDPKDPDSDGDSYLDGAEVEAGYNPKGAGKLE</sequence>
<evidence type="ECO:0000313" key="7">
    <source>
        <dbReference type="EMBL" id="OGF20787.1"/>
    </source>
</evidence>
<proteinExistence type="predicted"/>
<dbReference type="Proteomes" id="UP000177407">
    <property type="component" value="Unassembled WGS sequence"/>
</dbReference>
<name>A0A1F5S256_9BACT</name>
<comment type="caution">
    <text evidence="7">The sequence shown here is derived from an EMBL/GenBank/DDBJ whole genome shotgun (WGS) entry which is preliminary data.</text>
</comment>
<dbReference type="EMBL" id="MFGA01000020">
    <property type="protein sequence ID" value="OGF20787.1"/>
    <property type="molecule type" value="Genomic_DNA"/>
</dbReference>
<evidence type="ECO:0000256" key="4">
    <source>
        <dbReference type="ARBA" id="ARBA00022837"/>
    </source>
</evidence>
<reference evidence="7 8" key="1">
    <citation type="journal article" date="2016" name="Nat. Commun.">
        <title>Thousands of microbial genomes shed light on interconnected biogeochemical processes in an aquifer system.</title>
        <authorList>
            <person name="Anantharaman K."/>
            <person name="Brown C.T."/>
            <person name="Hug L.A."/>
            <person name="Sharon I."/>
            <person name="Castelle C.J."/>
            <person name="Probst A.J."/>
            <person name="Thomas B.C."/>
            <person name="Singh A."/>
            <person name="Wilkins M.J."/>
            <person name="Karaoz U."/>
            <person name="Brodie E.L."/>
            <person name="Williams K.H."/>
            <person name="Hubbard S.S."/>
            <person name="Banfield J.F."/>
        </authorList>
    </citation>
    <scope>NUCLEOTIDE SEQUENCE [LARGE SCALE GENOMIC DNA]</scope>
</reference>
<keyword evidence="6" id="KW-0812">Transmembrane</keyword>
<keyword evidence="6" id="KW-1133">Transmembrane helix</keyword>
<evidence type="ECO:0000256" key="3">
    <source>
        <dbReference type="ARBA" id="ARBA00022729"/>
    </source>
</evidence>
<feature type="compositionally biased region" description="Basic and acidic residues" evidence="5">
    <location>
        <begin position="232"/>
        <end position="244"/>
    </location>
</feature>
<evidence type="ECO:0000313" key="8">
    <source>
        <dbReference type="Proteomes" id="UP000177407"/>
    </source>
</evidence>
<dbReference type="InterPro" id="IPR059100">
    <property type="entry name" value="TSP3_bac"/>
</dbReference>
<accession>A0A1F5S256</accession>
<protein>
    <submittedName>
        <fullName evidence="7">Uncharacterized protein</fullName>
    </submittedName>
</protein>